<gene>
    <name evidence="18" type="primary">ccmC</name>
    <name evidence="18" type="ORF">NCTC10211_02729</name>
</gene>
<comment type="function">
    <text evidence="1">Required for the export of heme to the periplasm for the biogenesis of c-type cytochromes.</text>
</comment>
<evidence type="ECO:0000256" key="13">
    <source>
        <dbReference type="ARBA" id="ARBA00032938"/>
    </source>
</evidence>
<dbReference type="GO" id="GO:1903607">
    <property type="term" value="P:cytochrome c biosynthetic process"/>
    <property type="evidence" value="ECO:0007669"/>
    <property type="project" value="TreeGrafter"/>
</dbReference>
<keyword evidence="11 16" id="KW-1133">Transmembrane helix</keyword>
<evidence type="ECO:0000256" key="5">
    <source>
        <dbReference type="ARBA" id="ARBA00016463"/>
    </source>
</evidence>
<keyword evidence="12 16" id="KW-0472">Membrane</keyword>
<dbReference type="NCBIfam" id="TIGR03141">
    <property type="entry name" value="cytochro_ccmD"/>
    <property type="match status" value="1"/>
</dbReference>
<dbReference type="GO" id="GO:0017004">
    <property type="term" value="P:cytochrome complex assembly"/>
    <property type="evidence" value="ECO:0007669"/>
    <property type="project" value="UniProtKB-KW"/>
</dbReference>
<dbReference type="Pfam" id="PF01578">
    <property type="entry name" value="Cytochrom_C_asm"/>
    <property type="match status" value="1"/>
</dbReference>
<dbReference type="Pfam" id="PF04995">
    <property type="entry name" value="CcmD"/>
    <property type="match status" value="1"/>
</dbReference>
<dbReference type="PANTHER" id="PTHR37531:SF1">
    <property type="entry name" value="HEME EXPORTER PROTEIN D"/>
    <property type="match status" value="1"/>
</dbReference>
<feature type="transmembrane region" description="Helical" evidence="16">
    <location>
        <begin position="71"/>
        <end position="90"/>
    </location>
</feature>
<dbReference type="AlphaFoldDB" id="A0A379YYJ6"/>
<evidence type="ECO:0000256" key="1">
    <source>
        <dbReference type="ARBA" id="ARBA00002442"/>
    </source>
</evidence>
<dbReference type="InterPro" id="IPR003557">
    <property type="entry name" value="Cyt_c_biogenesis_CcmC"/>
</dbReference>
<evidence type="ECO:0000256" key="9">
    <source>
        <dbReference type="ARBA" id="ARBA00022692"/>
    </source>
</evidence>
<keyword evidence="6" id="KW-0813">Transport</keyword>
<evidence type="ECO:0000256" key="16">
    <source>
        <dbReference type="SAM" id="Phobius"/>
    </source>
</evidence>
<dbReference type="PRINTS" id="PR01386">
    <property type="entry name" value="CCMCBIOGNSIS"/>
</dbReference>
<dbReference type="EMBL" id="UGYK01000002">
    <property type="protein sequence ID" value="SUI52250.1"/>
    <property type="molecule type" value="Genomic_DNA"/>
</dbReference>
<dbReference type="GO" id="GO:0020037">
    <property type="term" value="F:heme binding"/>
    <property type="evidence" value="ECO:0007669"/>
    <property type="project" value="InterPro"/>
</dbReference>
<evidence type="ECO:0000256" key="7">
    <source>
        <dbReference type="ARBA" id="ARBA00022475"/>
    </source>
</evidence>
<dbReference type="PANTHER" id="PTHR37531">
    <property type="entry name" value="HEME EXPORTER PROTEIN D"/>
    <property type="match status" value="1"/>
</dbReference>
<feature type="domain" description="Cytochrome c assembly protein" evidence="17">
    <location>
        <begin position="4"/>
        <end position="97"/>
    </location>
</feature>
<reference evidence="18 19" key="1">
    <citation type="submission" date="2018-06" db="EMBL/GenBank/DDBJ databases">
        <authorList>
            <consortium name="Pathogen Informatics"/>
            <person name="Doyle S."/>
        </authorList>
    </citation>
    <scope>NUCLEOTIDE SEQUENCE [LARGE SCALE GENOMIC DNA]</scope>
    <source>
        <strain evidence="18 19">NCTC10211</strain>
    </source>
</reference>
<evidence type="ECO:0000313" key="19">
    <source>
        <dbReference type="Proteomes" id="UP000254765"/>
    </source>
</evidence>
<accession>A0A379YYJ6</accession>
<evidence type="ECO:0000256" key="11">
    <source>
        <dbReference type="ARBA" id="ARBA00022989"/>
    </source>
</evidence>
<dbReference type="GO" id="GO:0005886">
    <property type="term" value="C:plasma membrane"/>
    <property type="evidence" value="ECO:0007669"/>
    <property type="project" value="UniProtKB-SubCell"/>
</dbReference>
<evidence type="ECO:0000256" key="10">
    <source>
        <dbReference type="ARBA" id="ARBA00022748"/>
    </source>
</evidence>
<dbReference type="Proteomes" id="UP000254765">
    <property type="component" value="Unassembled WGS sequence"/>
</dbReference>
<evidence type="ECO:0000256" key="8">
    <source>
        <dbReference type="ARBA" id="ARBA00022519"/>
    </source>
</evidence>
<feature type="region of interest" description="Disordered" evidence="15">
    <location>
        <begin position="216"/>
        <end position="236"/>
    </location>
</feature>
<keyword evidence="9 16" id="KW-0812">Transmembrane</keyword>
<sequence length="236" mass="25742">MSDTVVAAMAPIGAVFTFIALVTGSAWGKPMWGTWWVWDARLTSELVLLFLYMGVIALYNAFEDRRLAGRAAGILVLVGVVNIPIIHFSVEWWNTLHQGSTNMQQSIAPSMRTPAALGDPRLPAVVRHADADAPAQSDPVPGAPAPVGRRAGEQGASVMNAAFDSWPAFFAMGGYAFYVWLAVAATLISLLGLVAHTVWQRRQLLAEIGRRQARERRIRHAQQSKQKSAAPREKSL</sequence>
<evidence type="ECO:0000259" key="17">
    <source>
        <dbReference type="Pfam" id="PF01578"/>
    </source>
</evidence>
<evidence type="ECO:0000256" key="14">
    <source>
        <dbReference type="ARBA" id="ARBA00032940"/>
    </source>
</evidence>
<evidence type="ECO:0000256" key="12">
    <source>
        <dbReference type="ARBA" id="ARBA00023136"/>
    </source>
</evidence>
<dbReference type="InterPro" id="IPR052075">
    <property type="entry name" value="Heme_exporter_D"/>
</dbReference>
<keyword evidence="10" id="KW-0201">Cytochrome c-type biogenesis</keyword>
<comment type="similarity">
    <text evidence="3">Belongs to the CcmD/CycX/HelD family.</text>
</comment>
<feature type="transmembrane region" description="Helical" evidence="16">
    <location>
        <begin position="175"/>
        <end position="195"/>
    </location>
</feature>
<organism evidence="18 19">
    <name type="scientific">Serratia marcescens</name>
    <dbReference type="NCBI Taxonomy" id="615"/>
    <lineage>
        <taxon>Bacteria</taxon>
        <taxon>Pseudomonadati</taxon>
        <taxon>Pseudomonadota</taxon>
        <taxon>Gammaproteobacteria</taxon>
        <taxon>Enterobacterales</taxon>
        <taxon>Yersiniaceae</taxon>
        <taxon>Serratia</taxon>
    </lineage>
</organism>
<evidence type="ECO:0000256" key="4">
    <source>
        <dbReference type="ARBA" id="ARBA00016461"/>
    </source>
</evidence>
<dbReference type="InterPro" id="IPR002541">
    <property type="entry name" value="Cyt_c_assembly"/>
</dbReference>
<comment type="subcellular location">
    <subcellularLocation>
        <location evidence="2">Cell inner membrane</location>
        <topology evidence="2">Single-pass membrane protein</topology>
    </subcellularLocation>
</comment>
<name>A0A379YYJ6_SERMA</name>
<feature type="region of interest" description="Disordered" evidence="15">
    <location>
        <begin position="132"/>
        <end position="151"/>
    </location>
</feature>
<evidence type="ECO:0000256" key="6">
    <source>
        <dbReference type="ARBA" id="ARBA00022448"/>
    </source>
</evidence>
<evidence type="ECO:0000256" key="2">
    <source>
        <dbReference type="ARBA" id="ARBA00004377"/>
    </source>
</evidence>
<keyword evidence="7" id="KW-1003">Cell membrane</keyword>
<dbReference type="GO" id="GO:0015232">
    <property type="term" value="F:heme transmembrane transporter activity"/>
    <property type="evidence" value="ECO:0007669"/>
    <property type="project" value="InterPro"/>
</dbReference>
<keyword evidence="8" id="KW-0997">Cell inner membrane</keyword>
<evidence type="ECO:0000313" key="18">
    <source>
        <dbReference type="EMBL" id="SUI52250.1"/>
    </source>
</evidence>
<feature type="transmembrane region" description="Helical" evidence="16">
    <location>
        <begin position="7"/>
        <end position="28"/>
    </location>
</feature>
<protein>
    <recommendedName>
        <fullName evidence="5">Heme exporter protein C</fullName>
    </recommendedName>
    <alternativeName>
        <fullName evidence="14">Cytochrome c-type biogenesis protein CcmC</fullName>
    </alternativeName>
    <alternativeName>
        <fullName evidence="13">Cytochrome c-type biogenesis protein CcmD</fullName>
    </alternativeName>
    <alternativeName>
        <fullName evidence="4">Heme exporter protein D</fullName>
    </alternativeName>
</protein>
<proteinExistence type="inferred from homology"/>
<evidence type="ECO:0000256" key="15">
    <source>
        <dbReference type="SAM" id="MobiDB-lite"/>
    </source>
</evidence>
<feature type="transmembrane region" description="Helical" evidence="16">
    <location>
        <begin position="40"/>
        <end position="59"/>
    </location>
</feature>
<dbReference type="InterPro" id="IPR007078">
    <property type="entry name" value="Haem_export_protD_CcmD"/>
</dbReference>
<evidence type="ECO:0000256" key="3">
    <source>
        <dbReference type="ARBA" id="ARBA00008741"/>
    </source>
</evidence>